<keyword evidence="3" id="KW-1185">Reference proteome</keyword>
<evidence type="ECO:0000256" key="1">
    <source>
        <dbReference type="SAM" id="MobiDB-lite"/>
    </source>
</evidence>
<sequence length="275" mass="28897">MSDMPMRNPLSGPSLPVPAPPETPGRCPDAAFSGKTAPGLRIDLADLAAAALEDRLSPSARAPARPLAAAPLRPAGSAATPPLFSPPPPLFGAGLARPCPPPRPIPRPGPCLETPLRLLAMEENLTCQQVLRKFCARFNVILAFAGQTTALAVPMAAFRPDLVLLSLPASAGAAGIFADTLARLRRETTIQPLIAAMAEPHRRQELPPGLLARLDGWLDKPLRRSGFAALLSLCGHHQPGPGSGDVTPGVFENGQESRAKAFGFQRPHALHALQL</sequence>
<dbReference type="EMBL" id="JACDXX010000012">
    <property type="protein sequence ID" value="MCB5411038.1"/>
    <property type="molecule type" value="Genomic_DNA"/>
</dbReference>
<evidence type="ECO:0000313" key="3">
    <source>
        <dbReference type="Proteomes" id="UP001198571"/>
    </source>
</evidence>
<dbReference type="Proteomes" id="UP001198571">
    <property type="component" value="Unassembled WGS sequence"/>
</dbReference>
<evidence type="ECO:0000313" key="2">
    <source>
        <dbReference type="EMBL" id="MCB5411038.1"/>
    </source>
</evidence>
<comment type="caution">
    <text evidence="2">The sequence shown here is derived from an EMBL/GenBank/DDBJ whole genome shotgun (WGS) entry which is preliminary data.</text>
</comment>
<proteinExistence type="predicted"/>
<evidence type="ECO:0008006" key="4">
    <source>
        <dbReference type="Google" id="ProtNLM"/>
    </source>
</evidence>
<gene>
    <name evidence="2" type="ORF">H0485_13645</name>
</gene>
<organism evidence="2 3">
    <name type="scientific">Pseudogemmobacter faecipullorum</name>
    <dbReference type="NCBI Taxonomy" id="2755041"/>
    <lineage>
        <taxon>Bacteria</taxon>
        <taxon>Pseudomonadati</taxon>
        <taxon>Pseudomonadota</taxon>
        <taxon>Alphaproteobacteria</taxon>
        <taxon>Rhodobacterales</taxon>
        <taxon>Paracoccaceae</taxon>
        <taxon>Pseudogemmobacter</taxon>
    </lineage>
</organism>
<name>A0ABS8CNU3_9RHOB</name>
<dbReference type="RefSeq" id="WP_226936461.1">
    <property type="nucleotide sequence ID" value="NZ_JACDXX010000012.1"/>
</dbReference>
<protein>
    <recommendedName>
        <fullName evidence="4">Response regulatory domain-containing protein</fullName>
    </recommendedName>
</protein>
<feature type="region of interest" description="Disordered" evidence="1">
    <location>
        <begin position="1"/>
        <end position="35"/>
    </location>
</feature>
<reference evidence="2 3" key="1">
    <citation type="submission" date="2020-07" db="EMBL/GenBank/DDBJ databases">
        <title>Pseudogemmobacter sp. nov., isolated from poultry manure in Taiwan.</title>
        <authorList>
            <person name="Lin S.-Y."/>
            <person name="Tang Y.-S."/>
            <person name="Young C.-C."/>
        </authorList>
    </citation>
    <scope>NUCLEOTIDE SEQUENCE [LARGE SCALE GENOMIC DNA]</scope>
    <source>
        <strain evidence="2 3">CC-YST710</strain>
    </source>
</reference>
<accession>A0ABS8CNU3</accession>